<reference evidence="4" key="1">
    <citation type="submission" date="2015-09" db="EMBL/GenBank/DDBJ databases">
        <authorList>
            <consortium name="Pathogen Informatics"/>
        </authorList>
    </citation>
    <scope>NUCLEOTIDE SEQUENCE</scope>
    <source>
        <strain evidence="4">2789STDY5834896</strain>
    </source>
</reference>
<dbReference type="PANTHER" id="PTHR21089">
    <property type="entry name" value="SHIKIMATE DEHYDROGENASE"/>
    <property type="match status" value="1"/>
</dbReference>
<dbReference type="InterPro" id="IPR036291">
    <property type="entry name" value="NAD(P)-bd_dom_sf"/>
</dbReference>
<evidence type="ECO:0000259" key="3">
    <source>
        <dbReference type="Pfam" id="PF08501"/>
    </source>
</evidence>
<proteinExistence type="predicted"/>
<gene>
    <name evidence="4" type="primary">aroE</name>
    <name evidence="4" type="ORF">SAMEA3545359_01545</name>
</gene>
<comment type="pathway">
    <text evidence="1">Metabolic intermediate biosynthesis; chorismate biosynthesis; chorismate from D-erythrose 4-phosphate and phosphoenolpyruvate: step 4/7.</text>
</comment>
<dbReference type="EMBL" id="FMHG01000001">
    <property type="protein sequence ID" value="SCJ70928.1"/>
    <property type="molecule type" value="Genomic_DNA"/>
</dbReference>
<dbReference type="CDD" id="cd01065">
    <property type="entry name" value="NAD_bind_Shikimate_DH"/>
    <property type="match status" value="1"/>
</dbReference>
<dbReference type="SUPFAM" id="SSF53223">
    <property type="entry name" value="Aminoacid dehydrogenase-like, N-terminal domain"/>
    <property type="match status" value="1"/>
</dbReference>
<organism evidence="4">
    <name type="scientific">uncultured Anaerotruncus sp</name>
    <dbReference type="NCBI Taxonomy" id="905011"/>
    <lineage>
        <taxon>Bacteria</taxon>
        <taxon>Bacillati</taxon>
        <taxon>Bacillota</taxon>
        <taxon>Clostridia</taxon>
        <taxon>Eubacteriales</taxon>
        <taxon>Oscillospiraceae</taxon>
        <taxon>Anaerotruncus</taxon>
        <taxon>environmental samples</taxon>
    </lineage>
</organism>
<keyword evidence="2" id="KW-0057">Aromatic amino acid biosynthesis</keyword>
<dbReference type="GO" id="GO:0050661">
    <property type="term" value="F:NADP binding"/>
    <property type="evidence" value="ECO:0007669"/>
    <property type="project" value="TreeGrafter"/>
</dbReference>
<dbReference type="PANTHER" id="PTHR21089:SF1">
    <property type="entry name" value="BIFUNCTIONAL 3-DEHYDROQUINATE DEHYDRATASE_SHIKIMATE DEHYDROGENASE, CHLOROPLASTIC"/>
    <property type="match status" value="1"/>
</dbReference>
<dbReference type="GO" id="GO:0005829">
    <property type="term" value="C:cytosol"/>
    <property type="evidence" value="ECO:0007669"/>
    <property type="project" value="TreeGrafter"/>
</dbReference>
<dbReference type="GO" id="GO:0009073">
    <property type="term" value="P:aromatic amino acid family biosynthetic process"/>
    <property type="evidence" value="ECO:0007669"/>
    <property type="project" value="UniProtKB-KW"/>
</dbReference>
<dbReference type="InterPro" id="IPR046346">
    <property type="entry name" value="Aminoacid_DH-like_N_sf"/>
</dbReference>
<dbReference type="AlphaFoldDB" id="A0A1C6IMS0"/>
<dbReference type="EC" id="1.1.1.25" evidence="4"/>
<keyword evidence="2" id="KW-0028">Amino-acid biosynthesis</keyword>
<dbReference type="GO" id="GO:0019632">
    <property type="term" value="P:shikimate metabolic process"/>
    <property type="evidence" value="ECO:0007669"/>
    <property type="project" value="TreeGrafter"/>
</dbReference>
<evidence type="ECO:0000256" key="1">
    <source>
        <dbReference type="ARBA" id="ARBA00004871"/>
    </source>
</evidence>
<dbReference type="GO" id="GO:0004764">
    <property type="term" value="F:shikimate 3-dehydrogenase (NADP+) activity"/>
    <property type="evidence" value="ECO:0007669"/>
    <property type="project" value="UniProtKB-EC"/>
</dbReference>
<keyword evidence="4" id="KW-0560">Oxidoreductase</keyword>
<dbReference type="Pfam" id="PF08501">
    <property type="entry name" value="Shikimate_dh_N"/>
    <property type="match status" value="1"/>
</dbReference>
<dbReference type="Gene3D" id="3.40.50.10860">
    <property type="entry name" value="Leucine Dehydrogenase, chain A, domain 1"/>
    <property type="match status" value="1"/>
</dbReference>
<sequence length="274" mass="29436">MQHFGLLGEKLPHSLSPQIHSRLFALSGVQDADYQLIEIPRDAFDDRIDKLLQQYDGLNATIPYKRMILPHLRQISPAASRYGAVNTIDCRTLAGHNTDVVGFLQSIAALGSDLKGDILLLGAGGAGRMMALEAADSCNSLTVAVRDPASDNARALADDLAATGARWQMVSFDEIDGQFSLLLNATPVGMYPHSEGCPVSEQVISRCGAVFDCIYNPRQTLLLRRARAMGIQALGGMHMLVLQAAAAQHIWLGTDFDPAALAAITAEMEDGLHG</sequence>
<evidence type="ECO:0000256" key="2">
    <source>
        <dbReference type="ARBA" id="ARBA00023141"/>
    </source>
</evidence>
<dbReference type="SUPFAM" id="SSF51735">
    <property type="entry name" value="NAD(P)-binding Rossmann-fold domains"/>
    <property type="match status" value="1"/>
</dbReference>
<dbReference type="GO" id="GO:0009423">
    <property type="term" value="P:chorismate biosynthetic process"/>
    <property type="evidence" value="ECO:0007669"/>
    <property type="project" value="TreeGrafter"/>
</dbReference>
<dbReference type="InterPro" id="IPR013708">
    <property type="entry name" value="Shikimate_DH-bd_N"/>
</dbReference>
<name>A0A1C6IMS0_9FIRM</name>
<accession>A0A1C6IMS0</accession>
<feature type="domain" description="Shikimate dehydrogenase substrate binding N-terminal" evidence="3">
    <location>
        <begin position="6"/>
        <end position="88"/>
    </location>
</feature>
<dbReference type="Gene3D" id="3.40.50.720">
    <property type="entry name" value="NAD(P)-binding Rossmann-like Domain"/>
    <property type="match status" value="1"/>
</dbReference>
<protein>
    <submittedName>
        <fullName evidence="4">Shikimate dehydrogenase</fullName>
        <ecNumber evidence="4">1.1.1.25</ecNumber>
    </submittedName>
</protein>
<evidence type="ECO:0000313" key="4">
    <source>
        <dbReference type="EMBL" id="SCJ70928.1"/>
    </source>
</evidence>
<dbReference type="InterPro" id="IPR022893">
    <property type="entry name" value="Shikimate_DH_fam"/>
</dbReference>